<feature type="region of interest" description="Disordered" evidence="1">
    <location>
        <begin position="156"/>
        <end position="228"/>
    </location>
</feature>
<feature type="compositionally biased region" description="Acidic residues" evidence="1">
    <location>
        <begin position="1170"/>
        <end position="1180"/>
    </location>
</feature>
<feature type="compositionally biased region" description="Basic and acidic residues" evidence="1">
    <location>
        <begin position="390"/>
        <end position="401"/>
    </location>
</feature>
<dbReference type="Proteomes" id="UP000186817">
    <property type="component" value="Unassembled WGS sequence"/>
</dbReference>
<feature type="compositionally biased region" description="Basic residues" evidence="1">
    <location>
        <begin position="536"/>
        <end position="553"/>
    </location>
</feature>
<feature type="region of interest" description="Disordered" evidence="1">
    <location>
        <begin position="341"/>
        <end position="436"/>
    </location>
</feature>
<feature type="compositionally biased region" description="Basic and acidic residues" evidence="1">
    <location>
        <begin position="214"/>
        <end position="228"/>
    </location>
</feature>
<feature type="region of interest" description="Disordered" evidence="1">
    <location>
        <begin position="1146"/>
        <end position="1200"/>
    </location>
</feature>
<evidence type="ECO:0000313" key="3">
    <source>
        <dbReference type="Proteomes" id="UP000186817"/>
    </source>
</evidence>
<protein>
    <submittedName>
        <fullName evidence="2">Uncharacterized protein</fullName>
    </submittedName>
</protein>
<feature type="compositionally biased region" description="Low complexity" evidence="1">
    <location>
        <begin position="471"/>
        <end position="486"/>
    </location>
</feature>
<sequence length="1318" mass="144597">MLCKASLVSSAEADTWPLPAIDVMSVRHCTPPKQKHIMFSETTVNHLPGHDVVLWNLTPIYHAALSQTNGRLQIAWWQVSTDSAWIFYPLIALTGRPPMTGTLNVPDQAAEADHNDVIASMNSIILTGSLLALIAIGYRINTLTLRHSWAYAEPTPRTSLHGHGPGQEEEELEGPRPLPVTSLTTQGKKRIRVYEPPTGEDAEVGKRAQQAPRPGKEERIQEEGEKRVSVHLEEDTLLQMAQESDQRDPHFPCTRALELNAAVLHKMLDVFTGEFVDIAYLTGQVQKLFDDVGYVPPKGQDPQVAELFRRVEAIRANIAAQEMEVQGDAADEADLYEDDVMEGDDGEEADGMEEEEAAEGEADVDEEAAEGEAHGMEAHEEAAEGGADGVEAHEAGHENPVHRYRSKRSLETVSELASPTASAAPSEFSIPPEMSEEQKEELAKILEQINRLTLESFDLLTVMRKEPAERSPTSTVSPTPSVNTTPASKLEVRGPCIKTNEKVEEPISPDQVDMPSKVAVTVTPAMQREKAADKRMKGRRGPGKRGPKAKRVRAAADSGARSSTDTVDVGTRVSIKKGKAKGKAKKVKPAAAASGEVDEPTEPKEEPVPAHDAEAVEPRRRRGRKAKVPEGESADHDVQQHIWLSDTRWVYQILPNQKFGCGGCRFLWFGCKSCQKETFRGRNCNQMKKDPAYIAALAAATGDAPEEAAEAVDEAAVAPEPARAKRAKKAKKHGSREMKHRSSPSDGHADVVFTAFEFQWCVASRDILASRGSAEHGEVEAADIGNESLAPAGEMWRGILALGVEKWLGIVLMVSVVLLAYTGGLQWDEVYDAIDVFAGKAVLTHALLSSGYATATLDILHWSQHVQHRLDEGRLLLSTILRARKFARVKSAPSLMYRYRKNGQEKYQGNSKLKESQEYPKGYAHRFAKCMPLFHKEKAPFKHVIQDTWLDAKMYRVLAYLRGGCGLQLPDDWHNRMPPIPIKAAKRRLEEMRKASPEAASSGMTPDPKAFKKAPAEKKDAQEGGVGRPKKACVRTEEEKKAAALDAGLRRICTPKAKTGKLDVAPEVYQQWKKGGTERKLLLEHFIQAGADKDAFIKRIEHIRTKSRRDKYQKKLKEYWVDVSTQGTFQKTSEEVFREQLSGEGMADDITVGGVNPGEPLDASSGESSAGEDESDDDADSGAGKPRKGGRGKGNGNAKTSIEEEKALEAVENVGAVMTNILRTQGKMEDLTLKLQALKTAEIMKLHDKMADLKSYFDGHGAMSPECSRAMMEDTKLKRTLLRPKTKPPSQEGPGKASGKGPSSKGAKAKAKPAAKKK</sequence>
<feature type="compositionally biased region" description="Basic residues" evidence="1">
    <location>
        <begin position="574"/>
        <end position="588"/>
    </location>
</feature>
<feature type="compositionally biased region" description="Polar residues" evidence="1">
    <location>
        <begin position="411"/>
        <end position="423"/>
    </location>
</feature>
<reference evidence="2 3" key="1">
    <citation type="submission" date="2016-02" db="EMBL/GenBank/DDBJ databases">
        <title>Genome analysis of coral dinoflagellate symbionts highlights evolutionary adaptations to a symbiotic lifestyle.</title>
        <authorList>
            <person name="Aranda M."/>
            <person name="Li Y."/>
            <person name="Liew Y.J."/>
            <person name="Baumgarten S."/>
            <person name="Simakov O."/>
            <person name="Wilson M."/>
            <person name="Piel J."/>
            <person name="Ashoor H."/>
            <person name="Bougouffa S."/>
            <person name="Bajic V.B."/>
            <person name="Ryu T."/>
            <person name="Ravasi T."/>
            <person name="Bayer T."/>
            <person name="Micklem G."/>
            <person name="Kim H."/>
            <person name="Bhak J."/>
            <person name="Lajeunesse T.C."/>
            <person name="Voolstra C.R."/>
        </authorList>
    </citation>
    <scope>NUCLEOTIDE SEQUENCE [LARGE SCALE GENOMIC DNA]</scope>
    <source>
        <strain evidence="2 3">CCMP2467</strain>
    </source>
</reference>
<feature type="region of interest" description="Disordered" evidence="1">
    <location>
        <begin position="1279"/>
        <end position="1318"/>
    </location>
</feature>
<feature type="region of interest" description="Disordered" evidence="1">
    <location>
        <begin position="466"/>
        <end position="487"/>
    </location>
</feature>
<dbReference type="OrthoDB" id="444310at2759"/>
<keyword evidence="3" id="KW-1185">Reference proteome</keyword>
<comment type="caution">
    <text evidence="2">The sequence shown here is derived from an EMBL/GenBank/DDBJ whole genome shotgun (WGS) entry which is preliminary data.</text>
</comment>
<proteinExistence type="predicted"/>
<feature type="region of interest" description="Disordered" evidence="1">
    <location>
        <begin position="991"/>
        <end position="1032"/>
    </location>
</feature>
<accession>A0A1Q9EEF6</accession>
<feature type="compositionally biased region" description="Basic and acidic residues" evidence="1">
    <location>
        <begin position="601"/>
        <end position="618"/>
    </location>
</feature>
<feature type="compositionally biased region" description="Basic residues" evidence="1">
    <location>
        <begin position="1307"/>
        <end position="1318"/>
    </location>
</feature>
<feature type="compositionally biased region" description="Acidic residues" evidence="1">
    <location>
        <begin position="341"/>
        <end position="370"/>
    </location>
</feature>
<organism evidence="2 3">
    <name type="scientific">Symbiodinium microadriaticum</name>
    <name type="common">Dinoflagellate</name>
    <name type="synonym">Zooxanthella microadriatica</name>
    <dbReference type="NCBI Taxonomy" id="2951"/>
    <lineage>
        <taxon>Eukaryota</taxon>
        <taxon>Sar</taxon>
        <taxon>Alveolata</taxon>
        <taxon>Dinophyceae</taxon>
        <taxon>Suessiales</taxon>
        <taxon>Symbiodiniaceae</taxon>
        <taxon>Symbiodinium</taxon>
    </lineage>
</organism>
<feature type="compositionally biased region" description="Basic and acidic residues" evidence="1">
    <location>
        <begin position="371"/>
        <end position="382"/>
    </location>
</feature>
<name>A0A1Q9EEF6_SYMMI</name>
<dbReference type="EMBL" id="LSRX01000175">
    <property type="protein sequence ID" value="OLQ05802.1"/>
    <property type="molecule type" value="Genomic_DNA"/>
</dbReference>
<feature type="compositionally biased region" description="Basic residues" evidence="1">
    <location>
        <begin position="724"/>
        <end position="742"/>
    </location>
</feature>
<feature type="region of interest" description="Disordered" evidence="1">
    <location>
        <begin position="714"/>
        <end position="746"/>
    </location>
</feature>
<feature type="compositionally biased region" description="Low complexity" evidence="1">
    <location>
        <begin position="1293"/>
        <end position="1306"/>
    </location>
</feature>
<evidence type="ECO:0000313" key="2">
    <source>
        <dbReference type="EMBL" id="OLQ05802.1"/>
    </source>
</evidence>
<evidence type="ECO:0000256" key="1">
    <source>
        <dbReference type="SAM" id="MobiDB-lite"/>
    </source>
</evidence>
<feature type="region of interest" description="Disordered" evidence="1">
    <location>
        <begin position="521"/>
        <end position="634"/>
    </location>
</feature>
<gene>
    <name evidence="2" type="ORF">AK812_SmicGene10983</name>
</gene>